<evidence type="ECO:0000256" key="1">
    <source>
        <dbReference type="ARBA" id="ARBA00004117"/>
    </source>
</evidence>
<keyword evidence="5" id="KW-0969">Cilium</keyword>
<sequence length="132" mass="14729">MPFSFDSYLGVHQPALHLRAKRAQVLASNLANIDTPHYKARDIDFTEALQSASRGPGAKTLRATHAMHILPEQLISGSDLKYRNPYQNSLDGNTVEHQVEMAAYSDNAMRYMANLRILSGKFNTLRTAIKGQ</sequence>
<dbReference type="GO" id="GO:0071978">
    <property type="term" value="P:bacterial-type flagellum-dependent swarming motility"/>
    <property type="evidence" value="ECO:0007669"/>
    <property type="project" value="TreeGrafter"/>
</dbReference>
<reference evidence="5" key="1">
    <citation type="submission" date="2018-06" db="EMBL/GenBank/DDBJ databases">
        <authorList>
            <person name="Zhirakovskaya E."/>
        </authorList>
    </citation>
    <scope>NUCLEOTIDE SEQUENCE</scope>
</reference>
<protein>
    <submittedName>
        <fullName evidence="5">Flagellar basal-body rod protein FlgB</fullName>
    </submittedName>
</protein>
<evidence type="ECO:0000256" key="2">
    <source>
        <dbReference type="ARBA" id="ARBA00009677"/>
    </source>
</evidence>
<keyword evidence="3" id="KW-0975">Bacterial flagellum</keyword>
<comment type="similarity">
    <text evidence="2">Belongs to the flagella basal body rod proteins family.</text>
</comment>
<feature type="domain" description="Flagellar basal body rod protein N-terminal" evidence="4">
    <location>
        <begin position="11"/>
        <end position="39"/>
    </location>
</feature>
<accession>A0A3B1ALI8</accession>
<evidence type="ECO:0000259" key="4">
    <source>
        <dbReference type="Pfam" id="PF00460"/>
    </source>
</evidence>
<dbReference type="PROSITE" id="PS00588">
    <property type="entry name" value="FLAGELLA_BB_ROD"/>
    <property type="match status" value="1"/>
</dbReference>
<comment type="subcellular location">
    <subcellularLocation>
        <location evidence="1">Bacterial flagellum basal body</location>
    </subcellularLocation>
</comment>
<evidence type="ECO:0000256" key="3">
    <source>
        <dbReference type="ARBA" id="ARBA00023143"/>
    </source>
</evidence>
<dbReference type="InterPro" id="IPR001444">
    <property type="entry name" value="Flag_bb_rod_N"/>
</dbReference>
<proteinExistence type="inferred from homology"/>
<dbReference type="NCBIfam" id="TIGR01396">
    <property type="entry name" value="FlgB"/>
    <property type="match status" value="1"/>
</dbReference>
<dbReference type="GO" id="GO:0030694">
    <property type="term" value="C:bacterial-type flagellum basal body, rod"/>
    <property type="evidence" value="ECO:0007669"/>
    <property type="project" value="InterPro"/>
</dbReference>
<organism evidence="5">
    <name type="scientific">hydrothermal vent metagenome</name>
    <dbReference type="NCBI Taxonomy" id="652676"/>
    <lineage>
        <taxon>unclassified sequences</taxon>
        <taxon>metagenomes</taxon>
        <taxon>ecological metagenomes</taxon>
    </lineage>
</organism>
<name>A0A3B1ALI8_9ZZZZ</name>
<dbReference type="InterPro" id="IPR006300">
    <property type="entry name" value="FlgB"/>
</dbReference>
<keyword evidence="5" id="KW-0966">Cell projection</keyword>
<dbReference type="EMBL" id="UOFR01000078">
    <property type="protein sequence ID" value="VAX00724.1"/>
    <property type="molecule type" value="Genomic_DNA"/>
</dbReference>
<dbReference type="Pfam" id="PF00460">
    <property type="entry name" value="Flg_bb_rod"/>
    <property type="match status" value="1"/>
</dbReference>
<dbReference type="PANTHER" id="PTHR30435:SF12">
    <property type="entry name" value="FLAGELLAR BASAL BODY ROD PROTEIN FLGB"/>
    <property type="match status" value="1"/>
</dbReference>
<dbReference type="PIRSF" id="PIRSF002889">
    <property type="entry name" value="Rod_FlgB"/>
    <property type="match status" value="1"/>
</dbReference>
<gene>
    <name evidence="5" type="ORF">MNBD_GAMMA21-269</name>
</gene>
<dbReference type="PANTHER" id="PTHR30435">
    <property type="entry name" value="FLAGELLAR PROTEIN"/>
    <property type="match status" value="1"/>
</dbReference>
<dbReference type="InterPro" id="IPR019776">
    <property type="entry name" value="Flagellar_basal_body_rod_CS"/>
</dbReference>
<dbReference type="AlphaFoldDB" id="A0A3B1ALI8"/>
<keyword evidence="5" id="KW-0282">Flagellum</keyword>
<evidence type="ECO:0000313" key="5">
    <source>
        <dbReference type="EMBL" id="VAX00724.1"/>
    </source>
</evidence>